<dbReference type="Proteomes" id="UP000654922">
    <property type="component" value="Unassembled WGS sequence"/>
</dbReference>
<feature type="transmembrane region" description="Helical" evidence="2">
    <location>
        <begin position="72"/>
        <end position="96"/>
    </location>
</feature>
<dbReference type="EMBL" id="JACBAE010001354">
    <property type="protein sequence ID" value="KAF7162357.1"/>
    <property type="molecule type" value="Genomic_DNA"/>
</dbReference>
<keyword evidence="2" id="KW-1133">Transmembrane helix</keyword>
<keyword evidence="2" id="KW-0472">Membrane</keyword>
<reference evidence="3" key="1">
    <citation type="submission" date="2020-06" db="EMBL/GenBank/DDBJ databases">
        <title>Draft genome sequences of strains closely related to Aspergillus parafelis and Aspergillus hiratsukae.</title>
        <authorList>
            <person name="Dos Santos R.A.C."/>
            <person name="Rivero-Menendez O."/>
            <person name="Steenwyk J.L."/>
            <person name="Mead M.E."/>
            <person name="Goldman G.H."/>
            <person name="Alastruey-Izquierdo A."/>
            <person name="Rokas A."/>
        </authorList>
    </citation>
    <scope>NUCLEOTIDE SEQUENCE</scope>
    <source>
        <strain evidence="3">CNM-CM5623</strain>
    </source>
</reference>
<feature type="transmembrane region" description="Helical" evidence="2">
    <location>
        <begin position="20"/>
        <end position="39"/>
    </location>
</feature>
<dbReference type="Pfam" id="PF14269">
    <property type="entry name" value="Arylsulfotran_2"/>
    <property type="match status" value="1"/>
</dbReference>
<dbReference type="PANTHER" id="PTHR42029">
    <property type="entry name" value="AN04G07800"/>
    <property type="match status" value="1"/>
</dbReference>
<dbReference type="AlphaFoldDB" id="A0A8H6UPU7"/>
<feature type="transmembrane region" description="Helical" evidence="2">
    <location>
        <begin position="108"/>
        <end position="127"/>
    </location>
</feature>
<keyword evidence="2" id="KW-0812">Transmembrane</keyword>
<evidence type="ECO:0000313" key="4">
    <source>
        <dbReference type="Proteomes" id="UP000654922"/>
    </source>
</evidence>
<feature type="compositionally biased region" description="Basic and acidic residues" evidence="1">
    <location>
        <begin position="273"/>
        <end position="283"/>
    </location>
</feature>
<organism evidence="3 4">
    <name type="scientific">Aspergillus felis</name>
    <dbReference type="NCBI Taxonomy" id="1287682"/>
    <lineage>
        <taxon>Eukaryota</taxon>
        <taxon>Fungi</taxon>
        <taxon>Dikarya</taxon>
        <taxon>Ascomycota</taxon>
        <taxon>Pezizomycotina</taxon>
        <taxon>Eurotiomycetes</taxon>
        <taxon>Eurotiomycetidae</taxon>
        <taxon>Eurotiales</taxon>
        <taxon>Aspergillaceae</taxon>
        <taxon>Aspergillus</taxon>
        <taxon>Aspergillus subgen. Fumigati</taxon>
    </lineage>
</organism>
<feature type="transmembrane region" description="Helical" evidence="2">
    <location>
        <begin position="46"/>
        <end position="66"/>
    </location>
</feature>
<sequence length="888" mass="99602">MSASDRISRPTNPDGLVLEAWGQGLMLGCLLVMASVTFVNMKKHILLHKLILIELILAMPNGTFIFPKDPVYGWYQSVTAVGLNVSWSLHNVIAWMKNRPFMSRKVSLFYIGTVILAQPYWVLEIYANFAYFNNYNKIFLTTRPLEPIFRDPWWIFTTCSLFYTIKREYNFGIFELVSVSPRFGIMLASMCLSIAFMIVDTCSVLNVFSHSSLPTGIEPFWKLSFIFKCLCDTVILDDFKTALDRMRAYWFRKRNMGGEILLHTGEHHHQHHRMEGSDRRPTDEDVEALTGNGGDRRKSESLPKERLINFISNEFEHSKQMPSTSVAVRRQKSRPDETLVSIFDSSTTAGICLRVRFIKTLATPLANLPPQDPSTGCSGDHDSVQVADLIQLILLSVVEMPGRGLLRVLSGCTLLSLGAVTVVAQDRWPYMTLQTAPYEPPQIQITKSGTTDPGYLFVGPRGNRPAGTAALIYDEDGNLVYQGPEQVTANFRVQRLFNQDVITFWAGNMTDLGFGYGSVHILDNTYREIYTVTLQGDFVTPDDSVPDSYIDLHESHISARNTLLVTAYNVTQQSLTSIGGTPEDYMLDSLFYEIDIATNEVVHSWSALEHADQIALTDSKQGIDDDHGTHEQPWDAYHINSVELFDQGYLISMRHYWSGYYGEPGKGDFQLDQAGAFSWQHDMRIYNETETSMILSLFNNANTPSETVAPSTGLSYAVDLVNRTAKTLRTLSDSKDVIYSVSQGNYQQLSPSGHVVLGYGSIAKIKEFDANNKEVLTAQFGTDNEVASYRGYKCAWKATPFWAPSIVVRRVSRNSAQVFMSWNGATEFDNWAVMAADSLDSVSTTIVTTFKRTGFETSGTVRGLKTKYLQVVARQGDIPLGTSPIVSF</sequence>
<evidence type="ECO:0000256" key="1">
    <source>
        <dbReference type="SAM" id="MobiDB-lite"/>
    </source>
</evidence>
<accession>A0A8H6UPU7</accession>
<gene>
    <name evidence="3" type="ORF">CNMCM5623_007702</name>
</gene>
<dbReference type="PANTHER" id="PTHR42029:SF3">
    <property type="entry name" value="AN04G07800"/>
    <property type="match status" value="1"/>
</dbReference>
<feature type="region of interest" description="Disordered" evidence="1">
    <location>
        <begin position="266"/>
        <end position="301"/>
    </location>
</feature>
<name>A0A8H6UPU7_9EURO</name>
<comment type="caution">
    <text evidence="3">The sequence shown here is derived from an EMBL/GenBank/DDBJ whole genome shotgun (WGS) entry which is preliminary data.</text>
</comment>
<dbReference type="OrthoDB" id="5377172at2759"/>
<proteinExistence type="predicted"/>
<evidence type="ECO:0000313" key="3">
    <source>
        <dbReference type="EMBL" id="KAF7162357.1"/>
    </source>
</evidence>
<protein>
    <recommendedName>
        <fullName evidence="5">ASST-domain-containing protein</fullName>
    </recommendedName>
</protein>
<evidence type="ECO:0008006" key="5">
    <source>
        <dbReference type="Google" id="ProtNLM"/>
    </source>
</evidence>
<dbReference type="InterPro" id="IPR039535">
    <property type="entry name" value="ASST-like"/>
</dbReference>
<evidence type="ECO:0000256" key="2">
    <source>
        <dbReference type="SAM" id="Phobius"/>
    </source>
</evidence>